<evidence type="ECO:0000256" key="1">
    <source>
        <dbReference type="ARBA" id="ARBA00001798"/>
    </source>
</evidence>
<evidence type="ECO:0000256" key="14">
    <source>
        <dbReference type="PROSITE-ProRule" id="PRU00175"/>
    </source>
</evidence>
<dbReference type="PROSITE" id="PS51873">
    <property type="entry name" value="TRIAD"/>
    <property type="match status" value="1"/>
</dbReference>
<dbReference type="RefSeq" id="XP_004254211.1">
    <property type="nucleotide sequence ID" value="XM_004254163.1"/>
</dbReference>
<evidence type="ECO:0000256" key="10">
    <source>
        <dbReference type="ARBA" id="ARBA00022786"/>
    </source>
</evidence>
<dbReference type="Gene3D" id="3.30.40.10">
    <property type="entry name" value="Zinc/RING finger domain, C3HC4 (zinc finger)"/>
    <property type="match status" value="1"/>
</dbReference>
<dbReference type="Gene3D" id="1.20.120.1750">
    <property type="match status" value="1"/>
</dbReference>
<accession>A0A0A1U0L7</accession>
<keyword evidence="9 14" id="KW-0863">Zinc-finger</keyword>
<evidence type="ECO:0000256" key="11">
    <source>
        <dbReference type="ARBA" id="ARBA00022833"/>
    </source>
</evidence>
<keyword evidence="18" id="KW-1185">Reference proteome</keyword>
<evidence type="ECO:0000313" key="18">
    <source>
        <dbReference type="Proteomes" id="UP000014680"/>
    </source>
</evidence>
<evidence type="ECO:0000256" key="2">
    <source>
        <dbReference type="ARBA" id="ARBA00004167"/>
    </source>
</evidence>
<feature type="domain" description="RING-type" evidence="15">
    <location>
        <begin position="93"/>
        <end position="138"/>
    </location>
</feature>
<dbReference type="VEuPathDB" id="AmoebaDB:EIN_097070"/>
<dbReference type="Proteomes" id="UP000014680">
    <property type="component" value="Unassembled WGS sequence"/>
</dbReference>
<dbReference type="SMART" id="SM00647">
    <property type="entry name" value="IBR"/>
    <property type="match status" value="2"/>
</dbReference>
<dbReference type="InterPro" id="IPR002867">
    <property type="entry name" value="IBR_dom"/>
</dbReference>
<comment type="catalytic activity">
    <reaction evidence="1">
        <text>[E2 ubiquitin-conjugating enzyme]-S-ubiquitinyl-L-cysteine + [acceptor protein]-L-lysine = [E2 ubiquitin-conjugating enzyme]-L-cysteine + [acceptor protein]-N(6)-ubiquitinyl-L-lysine.</text>
        <dbReference type="EC" id="2.3.2.31"/>
    </reaction>
</comment>
<dbReference type="GO" id="GO:0005739">
    <property type="term" value="C:mitochondrion"/>
    <property type="evidence" value="ECO:0007669"/>
    <property type="project" value="InterPro"/>
</dbReference>
<evidence type="ECO:0000259" key="15">
    <source>
        <dbReference type="PROSITE" id="PS50089"/>
    </source>
</evidence>
<keyword evidence="5" id="KW-0808">Transferase</keyword>
<evidence type="ECO:0000256" key="4">
    <source>
        <dbReference type="ARBA" id="ARBA00012251"/>
    </source>
</evidence>
<dbReference type="PANTHER" id="PTHR11685">
    <property type="entry name" value="RBR FAMILY RING FINGER AND IBR DOMAIN-CONTAINING"/>
    <property type="match status" value="1"/>
</dbReference>
<comment type="pathway">
    <text evidence="3">Protein modification; protein ubiquitination.</text>
</comment>
<evidence type="ECO:0000256" key="9">
    <source>
        <dbReference type="ARBA" id="ARBA00022771"/>
    </source>
</evidence>
<keyword evidence="6" id="KW-0812">Transmembrane</keyword>
<gene>
    <name evidence="17" type="ORF">EIN_097070</name>
</gene>
<dbReference type="InterPro" id="IPR003977">
    <property type="entry name" value="Parkin"/>
</dbReference>
<keyword evidence="11" id="KW-0862">Zinc</keyword>
<evidence type="ECO:0000256" key="7">
    <source>
        <dbReference type="ARBA" id="ARBA00022723"/>
    </source>
</evidence>
<dbReference type="GO" id="GO:0016567">
    <property type="term" value="P:protein ubiquitination"/>
    <property type="evidence" value="ECO:0007669"/>
    <property type="project" value="InterPro"/>
</dbReference>
<dbReference type="Pfam" id="PF01485">
    <property type="entry name" value="IBR"/>
    <property type="match status" value="1"/>
</dbReference>
<evidence type="ECO:0000256" key="8">
    <source>
        <dbReference type="ARBA" id="ARBA00022737"/>
    </source>
</evidence>
<dbReference type="Gene3D" id="2.20.25.20">
    <property type="match status" value="1"/>
</dbReference>
<dbReference type="PRINTS" id="PR01475">
    <property type="entry name" value="PARKIN"/>
</dbReference>
<keyword evidence="12" id="KW-1133">Transmembrane helix</keyword>
<keyword evidence="7" id="KW-0479">Metal-binding</keyword>
<dbReference type="OrthoDB" id="10009520at2759"/>
<dbReference type="OMA" id="QRAHVVN"/>
<keyword evidence="10" id="KW-0833">Ubl conjugation pathway</keyword>
<dbReference type="EC" id="2.3.2.31" evidence="4"/>
<comment type="subcellular location">
    <subcellularLocation>
        <location evidence="2">Membrane</location>
        <topology evidence="2">Single-pass membrane protein</topology>
    </subcellularLocation>
</comment>
<evidence type="ECO:0000256" key="13">
    <source>
        <dbReference type="ARBA" id="ARBA00023136"/>
    </source>
</evidence>
<evidence type="ECO:0000256" key="3">
    <source>
        <dbReference type="ARBA" id="ARBA00004906"/>
    </source>
</evidence>
<keyword evidence="13" id="KW-0472">Membrane</keyword>
<dbReference type="GeneID" id="14886158"/>
<dbReference type="InterPro" id="IPR031127">
    <property type="entry name" value="E3_UB_ligase_RBR"/>
</dbReference>
<dbReference type="PROSITE" id="PS50089">
    <property type="entry name" value="ZF_RING_2"/>
    <property type="match status" value="1"/>
</dbReference>
<dbReference type="InterPro" id="IPR001841">
    <property type="entry name" value="Znf_RING"/>
</dbReference>
<dbReference type="SUPFAM" id="SSF57850">
    <property type="entry name" value="RING/U-box"/>
    <property type="match status" value="3"/>
</dbReference>
<dbReference type="GO" id="GO:0061630">
    <property type="term" value="F:ubiquitin protein ligase activity"/>
    <property type="evidence" value="ECO:0007669"/>
    <property type="project" value="UniProtKB-EC"/>
</dbReference>
<dbReference type="Pfam" id="PF22191">
    <property type="entry name" value="IBR_1"/>
    <property type="match status" value="1"/>
</dbReference>
<dbReference type="EMBL" id="KB206860">
    <property type="protein sequence ID" value="ELP87440.1"/>
    <property type="molecule type" value="Genomic_DNA"/>
</dbReference>
<dbReference type="GO" id="GO:0031090">
    <property type="term" value="C:organelle membrane"/>
    <property type="evidence" value="ECO:0007669"/>
    <property type="project" value="UniProtKB-ARBA"/>
</dbReference>
<reference evidence="17 18" key="1">
    <citation type="submission" date="2012-10" db="EMBL/GenBank/DDBJ databases">
        <authorList>
            <person name="Zafar N."/>
            <person name="Inman J."/>
            <person name="Hall N."/>
            <person name="Lorenzi H."/>
            <person name="Caler E."/>
        </authorList>
    </citation>
    <scope>NUCLEOTIDE SEQUENCE [LARGE SCALE GENOMIC DNA]</scope>
    <source>
        <strain evidence="17 18">IP1</strain>
    </source>
</reference>
<evidence type="ECO:0000313" key="17">
    <source>
        <dbReference type="EMBL" id="ELP87440.1"/>
    </source>
</evidence>
<dbReference type="AlphaFoldDB" id="A0A0A1U0L7"/>
<dbReference type="InterPro" id="IPR044066">
    <property type="entry name" value="TRIAD_supradom"/>
</dbReference>
<dbReference type="InterPro" id="IPR027370">
    <property type="entry name" value="Znf-RING_euk"/>
</dbReference>
<dbReference type="FunFam" id="3.30.40.10:FF:000051">
    <property type="entry name" value="RBR-type E3 ubiquitin transferase"/>
    <property type="match status" value="1"/>
</dbReference>
<dbReference type="GO" id="GO:0008270">
    <property type="term" value="F:zinc ion binding"/>
    <property type="evidence" value="ECO:0007669"/>
    <property type="project" value="UniProtKB-KW"/>
</dbReference>
<dbReference type="InterPro" id="IPR013083">
    <property type="entry name" value="Znf_RING/FYVE/PHD"/>
</dbReference>
<dbReference type="KEGG" id="eiv:EIN_097070"/>
<feature type="domain" description="RING-type" evidence="16">
    <location>
        <begin position="89"/>
        <end position="299"/>
    </location>
</feature>
<keyword evidence="8" id="KW-0677">Repeat</keyword>
<evidence type="ECO:0000256" key="5">
    <source>
        <dbReference type="ARBA" id="ARBA00022679"/>
    </source>
</evidence>
<name>A0A0A1U0L7_ENTIV</name>
<evidence type="ECO:0000259" key="16">
    <source>
        <dbReference type="PROSITE" id="PS51873"/>
    </source>
</evidence>
<evidence type="ECO:0000256" key="12">
    <source>
        <dbReference type="ARBA" id="ARBA00022989"/>
    </source>
</evidence>
<dbReference type="GO" id="GO:0005829">
    <property type="term" value="C:cytosol"/>
    <property type="evidence" value="ECO:0007669"/>
    <property type="project" value="InterPro"/>
</dbReference>
<sequence length="443" mass="51036">MLSASTDFDEVDTQLKKYEIKPSSKIDEEINKTISQAMENTCLSQGDSILLLRSFKWNLNKMNDVYYDDQDKYLARAGTSFSSCEEPTAVTTCPVCYEDYPPNKMYALSCGHYFCVNCWKSYVNETMKKGLGFIDALCMMAGCKHKIHFELVKKTAPELADRFWYFLKKEFVEMQGNVFCPNPKCGRAIVVLSSEQTSNNIVCLCGQKFCFKCLGEFHAPATCQQVQDWQTLSTKDDENSYLLLTMKACCHCGLLCERTHGCNHMTCPKCHGEWCWMCRGDWKTHGEKTGGFYSCNIYTAGKSLGNQLDNKAQGMKAFYEKYNHYFDRWMNHNSLHRQTLTKKEQAMEEVYKMFAMQTRTINRIEEAFDVLILARSWLKYSYVHSFYLSENGGVSELFNHQQAQIETFTETLGELLFNPVSTYDTENISAKASILKKVIEHFS</sequence>
<evidence type="ECO:0000256" key="6">
    <source>
        <dbReference type="ARBA" id="ARBA00022692"/>
    </source>
</evidence>
<organism evidence="17 18">
    <name type="scientific">Entamoeba invadens IP1</name>
    <dbReference type="NCBI Taxonomy" id="370355"/>
    <lineage>
        <taxon>Eukaryota</taxon>
        <taxon>Amoebozoa</taxon>
        <taxon>Evosea</taxon>
        <taxon>Archamoebae</taxon>
        <taxon>Mastigamoebida</taxon>
        <taxon>Entamoebidae</taxon>
        <taxon>Entamoeba</taxon>
    </lineage>
</organism>
<dbReference type="Pfam" id="PF13445">
    <property type="entry name" value="zf-RING_UBOX"/>
    <property type="match status" value="1"/>
</dbReference>
<protein>
    <recommendedName>
        <fullName evidence="4">RBR-type E3 ubiquitin transferase</fullName>
        <ecNumber evidence="4">2.3.2.31</ecNumber>
    </recommendedName>
</protein>
<proteinExistence type="predicted"/>